<feature type="transmembrane region" description="Helical" evidence="8">
    <location>
        <begin position="392"/>
        <end position="410"/>
    </location>
</feature>
<feature type="transmembrane region" description="Helical" evidence="8">
    <location>
        <begin position="173"/>
        <end position="191"/>
    </location>
</feature>
<keyword evidence="7 8" id="KW-0472">Membrane</keyword>
<organism evidence="10 11">
    <name type="scientific">Thermosporothrix hazakensis</name>
    <dbReference type="NCBI Taxonomy" id="644383"/>
    <lineage>
        <taxon>Bacteria</taxon>
        <taxon>Bacillati</taxon>
        <taxon>Chloroflexota</taxon>
        <taxon>Ktedonobacteria</taxon>
        <taxon>Ktedonobacterales</taxon>
        <taxon>Thermosporotrichaceae</taxon>
        <taxon>Thermosporothrix</taxon>
    </lineage>
</organism>
<dbReference type="Proteomes" id="UP000248806">
    <property type="component" value="Unassembled WGS sequence"/>
</dbReference>
<keyword evidence="3 10" id="KW-0328">Glycosyltransferase</keyword>
<protein>
    <submittedName>
        <fullName evidence="10">Dolichyl-phosphate-mannose-protein mannosyltransferase</fullName>
    </submittedName>
</protein>
<evidence type="ECO:0000313" key="10">
    <source>
        <dbReference type="EMBL" id="PZW36814.1"/>
    </source>
</evidence>
<feature type="transmembrane region" description="Helical" evidence="8">
    <location>
        <begin position="366"/>
        <end position="385"/>
    </location>
</feature>
<keyword evidence="2" id="KW-1003">Cell membrane</keyword>
<dbReference type="InterPro" id="IPR038731">
    <property type="entry name" value="RgtA/B/C-like"/>
</dbReference>
<keyword evidence="6 8" id="KW-1133">Transmembrane helix</keyword>
<evidence type="ECO:0000256" key="3">
    <source>
        <dbReference type="ARBA" id="ARBA00022676"/>
    </source>
</evidence>
<feature type="transmembrane region" description="Helical" evidence="8">
    <location>
        <begin position="296"/>
        <end position="317"/>
    </location>
</feature>
<dbReference type="InterPro" id="IPR050297">
    <property type="entry name" value="LipidA_mod_glycosyltrf_83"/>
</dbReference>
<feature type="transmembrane region" description="Helical" evidence="8">
    <location>
        <begin position="40"/>
        <end position="60"/>
    </location>
</feature>
<comment type="caution">
    <text evidence="10">The sequence shown here is derived from an EMBL/GenBank/DDBJ whole genome shotgun (WGS) entry which is preliminary data.</text>
</comment>
<evidence type="ECO:0000259" key="9">
    <source>
        <dbReference type="Pfam" id="PF13231"/>
    </source>
</evidence>
<dbReference type="RefSeq" id="WP_111319390.1">
    <property type="nucleotide sequence ID" value="NZ_BIFX01000001.1"/>
</dbReference>
<evidence type="ECO:0000313" key="11">
    <source>
        <dbReference type="Proteomes" id="UP000248806"/>
    </source>
</evidence>
<sequence>MDSHRIQKKNSGDMVAGSGTVGSLSDKLDRKAHSGVSARLSWRLLIGLVLFGGMLVLDLFRLGQPSIWFDEAFSVELARLPFSQVWHLVTDAEPNMSLYHLLLHGWLQIMGWFGILPTEAVVRLPSALFMACSGLILYFWASRYLGLLAATVGVLLYACNFLQLTYAQQTRAYALQVLLLCLAWSALFEGLTQQKKRWWICHVLALIGAIYAHMFSWLILCGQLVGLLVMALLSQEWRERIMAQKVPLGISVLTVGVLSIPLALLIPRGAKTGWLPAPHLAEIVNLLYTIGGYQKYFLVVLALIALVGISVALLRFVSFKGRINKLYGVPGSVVPIVWALLCWFLLPIVIAYVVSLSPWRLFSARYLVTVVPPFLLLAGVGIAALRQVWLRGICLLVLLALALTGTSYYYRSAQVEDWNAATHWMQERARTEDGLVCYDNTVQQGCQIAVEYYLHAYPGPAHFEPESPGAFSWQMFGPLRSAGPDEAVDPAALQRYGQKHARIFFIVGRVRDDAASARLEQALSWMDQHFHKNAQYTSRTVSIYLYETTP</sequence>
<dbReference type="GO" id="GO:0005886">
    <property type="term" value="C:plasma membrane"/>
    <property type="evidence" value="ECO:0007669"/>
    <property type="project" value="UniProtKB-SubCell"/>
</dbReference>
<dbReference type="OrthoDB" id="142609at2"/>
<feature type="transmembrane region" description="Helical" evidence="8">
    <location>
        <begin position="329"/>
        <end position="354"/>
    </location>
</feature>
<gene>
    <name evidence="10" type="ORF">EI42_01000</name>
</gene>
<evidence type="ECO:0000256" key="2">
    <source>
        <dbReference type="ARBA" id="ARBA00022475"/>
    </source>
</evidence>
<keyword evidence="5 8" id="KW-0812">Transmembrane</keyword>
<evidence type="ECO:0000256" key="7">
    <source>
        <dbReference type="ARBA" id="ARBA00023136"/>
    </source>
</evidence>
<reference evidence="10 11" key="1">
    <citation type="submission" date="2018-06" db="EMBL/GenBank/DDBJ databases">
        <title>Genomic Encyclopedia of Archaeal and Bacterial Type Strains, Phase II (KMG-II): from individual species to whole genera.</title>
        <authorList>
            <person name="Goeker M."/>
        </authorList>
    </citation>
    <scope>NUCLEOTIDE SEQUENCE [LARGE SCALE GENOMIC DNA]</scope>
    <source>
        <strain evidence="10 11">ATCC BAA-1881</strain>
    </source>
</reference>
<dbReference type="PANTHER" id="PTHR33908:SF3">
    <property type="entry name" value="UNDECAPRENYL PHOSPHATE-ALPHA-4-AMINO-4-DEOXY-L-ARABINOSE ARABINOSYL TRANSFERASE"/>
    <property type="match status" value="1"/>
</dbReference>
<dbReference type="Pfam" id="PF13231">
    <property type="entry name" value="PMT_2"/>
    <property type="match status" value="1"/>
</dbReference>
<feature type="transmembrane region" description="Helical" evidence="8">
    <location>
        <begin position="203"/>
        <end position="234"/>
    </location>
</feature>
<evidence type="ECO:0000256" key="6">
    <source>
        <dbReference type="ARBA" id="ARBA00022989"/>
    </source>
</evidence>
<evidence type="ECO:0000256" key="1">
    <source>
        <dbReference type="ARBA" id="ARBA00004651"/>
    </source>
</evidence>
<dbReference type="GO" id="GO:0016763">
    <property type="term" value="F:pentosyltransferase activity"/>
    <property type="evidence" value="ECO:0007669"/>
    <property type="project" value="TreeGrafter"/>
</dbReference>
<feature type="transmembrane region" description="Helical" evidence="8">
    <location>
        <begin position="246"/>
        <end position="266"/>
    </location>
</feature>
<feature type="domain" description="Glycosyltransferase RgtA/B/C/D-like" evidence="9">
    <location>
        <begin position="118"/>
        <end position="257"/>
    </location>
</feature>
<proteinExistence type="predicted"/>
<dbReference type="AlphaFoldDB" id="A0A326UFT8"/>
<dbReference type="PANTHER" id="PTHR33908">
    <property type="entry name" value="MANNOSYLTRANSFERASE YKCB-RELATED"/>
    <property type="match status" value="1"/>
</dbReference>
<name>A0A326UFT8_THEHA</name>
<evidence type="ECO:0000256" key="8">
    <source>
        <dbReference type="SAM" id="Phobius"/>
    </source>
</evidence>
<keyword evidence="4 10" id="KW-0808">Transferase</keyword>
<accession>A0A326UFT8</accession>
<dbReference type="EMBL" id="QKUF01000001">
    <property type="protein sequence ID" value="PZW36814.1"/>
    <property type="molecule type" value="Genomic_DNA"/>
</dbReference>
<feature type="transmembrane region" description="Helical" evidence="8">
    <location>
        <begin position="122"/>
        <end position="141"/>
    </location>
</feature>
<dbReference type="GO" id="GO:0009103">
    <property type="term" value="P:lipopolysaccharide biosynthetic process"/>
    <property type="evidence" value="ECO:0007669"/>
    <property type="project" value="UniProtKB-ARBA"/>
</dbReference>
<feature type="transmembrane region" description="Helical" evidence="8">
    <location>
        <begin position="147"/>
        <end position="166"/>
    </location>
</feature>
<dbReference type="GO" id="GO:0010041">
    <property type="term" value="P:response to iron(III) ion"/>
    <property type="evidence" value="ECO:0007669"/>
    <property type="project" value="TreeGrafter"/>
</dbReference>
<evidence type="ECO:0000256" key="4">
    <source>
        <dbReference type="ARBA" id="ARBA00022679"/>
    </source>
</evidence>
<comment type="subcellular location">
    <subcellularLocation>
        <location evidence="1">Cell membrane</location>
        <topology evidence="1">Multi-pass membrane protein</topology>
    </subcellularLocation>
</comment>
<evidence type="ECO:0000256" key="5">
    <source>
        <dbReference type="ARBA" id="ARBA00022692"/>
    </source>
</evidence>
<keyword evidence="11" id="KW-1185">Reference proteome</keyword>